<comment type="cofactor">
    <cofactor evidence="1 13">
        <name>heme</name>
        <dbReference type="ChEBI" id="CHEBI:30413"/>
    </cofactor>
</comment>
<evidence type="ECO:0000256" key="13">
    <source>
        <dbReference type="PIRSR" id="PIRSR602401-1"/>
    </source>
</evidence>
<keyword evidence="8" id="KW-1133">Transmembrane helix</keyword>
<dbReference type="InterPro" id="IPR002401">
    <property type="entry name" value="Cyt_P450_E_grp-I"/>
</dbReference>
<keyword evidence="10 13" id="KW-0408">Iron</keyword>
<evidence type="ECO:0000256" key="6">
    <source>
        <dbReference type="ARBA" id="ARBA00022692"/>
    </source>
</evidence>
<dbReference type="AlphaFoldDB" id="A0AAD7FSN8"/>
<evidence type="ECO:0000256" key="5">
    <source>
        <dbReference type="ARBA" id="ARBA00022617"/>
    </source>
</evidence>
<evidence type="ECO:0000256" key="2">
    <source>
        <dbReference type="ARBA" id="ARBA00004370"/>
    </source>
</evidence>
<evidence type="ECO:0000256" key="4">
    <source>
        <dbReference type="ARBA" id="ARBA00010617"/>
    </source>
</evidence>
<keyword evidence="11" id="KW-0503">Monooxygenase</keyword>
<keyword evidence="12" id="KW-0472">Membrane</keyword>
<evidence type="ECO:0000256" key="10">
    <source>
        <dbReference type="ARBA" id="ARBA00023004"/>
    </source>
</evidence>
<evidence type="ECO:0000313" key="15">
    <source>
        <dbReference type="Proteomes" id="UP001221142"/>
    </source>
</evidence>
<comment type="caution">
    <text evidence="14">The sequence shown here is derived from an EMBL/GenBank/DDBJ whole genome shotgun (WGS) entry which is preliminary data.</text>
</comment>
<dbReference type="EMBL" id="JARKIF010000007">
    <property type="protein sequence ID" value="KAJ7635197.1"/>
    <property type="molecule type" value="Genomic_DNA"/>
</dbReference>
<dbReference type="PANTHER" id="PTHR24305:SF166">
    <property type="entry name" value="CYTOCHROME P450 12A4, MITOCHONDRIAL-RELATED"/>
    <property type="match status" value="1"/>
</dbReference>
<gene>
    <name evidence="14" type="ORF">FB45DRAFT_830818</name>
</gene>
<reference evidence="14" key="1">
    <citation type="submission" date="2023-03" db="EMBL/GenBank/DDBJ databases">
        <title>Massive genome expansion in bonnet fungi (Mycena s.s.) driven by repeated elements and novel gene families across ecological guilds.</title>
        <authorList>
            <consortium name="Lawrence Berkeley National Laboratory"/>
            <person name="Harder C.B."/>
            <person name="Miyauchi S."/>
            <person name="Viragh M."/>
            <person name="Kuo A."/>
            <person name="Thoen E."/>
            <person name="Andreopoulos B."/>
            <person name="Lu D."/>
            <person name="Skrede I."/>
            <person name="Drula E."/>
            <person name="Henrissat B."/>
            <person name="Morin E."/>
            <person name="Kohler A."/>
            <person name="Barry K."/>
            <person name="LaButti K."/>
            <person name="Morin E."/>
            <person name="Salamov A."/>
            <person name="Lipzen A."/>
            <person name="Mereny Z."/>
            <person name="Hegedus B."/>
            <person name="Baldrian P."/>
            <person name="Stursova M."/>
            <person name="Weitz H."/>
            <person name="Taylor A."/>
            <person name="Grigoriev I.V."/>
            <person name="Nagy L.G."/>
            <person name="Martin F."/>
            <person name="Kauserud H."/>
        </authorList>
    </citation>
    <scope>NUCLEOTIDE SEQUENCE</scope>
    <source>
        <strain evidence="14">9284</strain>
    </source>
</reference>
<evidence type="ECO:0000256" key="12">
    <source>
        <dbReference type="ARBA" id="ARBA00023136"/>
    </source>
</evidence>
<dbReference type="GO" id="GO:0020037">
    <property type="term" value="F:heme binding"/>
    <property type="evidence" value="ECO:0007669"/>
    <property type="project" value="InterPro"/>
</dbReference>
<evidence type="ECO:0000256" key="3">
    <source>
        <dbReference type="ARBA" id="ARBA00004721"/>
    </source>
</evidence>
<evidence type="ECO:0000313" key="14">
    <source>
        <dbReference type="EMBL" id="KAJ7635197.1"/>
    </source>
</evidence>
<evidence type="ECO:0000256" key="7">
    <source>
        <dbReference type="ARBA" id="ARBA00022723"/>
    </source>
</evidence>
<comment type="subcellular location">
    <subcellularLocation>
        <location evidence="2">Membrane</location>
    </subcellularLocation>
</comment>
<dbReference type="PRINTS" id="PR00385">
    <property type="entry name" value="P450"/>
</dbReference>
<feature type="binding site" description="axial binding residue" evidence="13">
    <location>
        <position position="467"/>
    </location>
    <ligand>
        <name>heme</name>
        <dbReference type="ChEBI" id="CHEBI:30413"/>
    </ligand>
    <ligandPart>
        <name>Fe</name>
        <dbReference type="ChEBI" id="CHEBI:18248"/>
    </ligandPart>
</feature>
<dbReference type="GO" id="GO:0016705">
    <property type="term" value="F:oxidoreductase activity, acting on paired donors, with incorporation or reduction of molecular oxygen"/>
    <property type="evidence" value="ECO:0007669"/>
    <property type="project" value="InterPro"/>
</dbReference>
<evidence type="ECO:0000256" key="11">
    <source>
        <dbReference type="ARBA" id="ARBA00023033"/>
    </source>
</evidence>
<dbReference type="InterPro" id="IPR036396">
    <property type="entry name" value="Cyt_P450_sf"/>
</dbReference>
<evidence type="ECO:0000256" key="1">
    <source>
        <dbReference type="ARBA" id="ARBA00001971"/>
    </source>
</evidence>
<comment type="pathway">
    <text evidence="3">Secondary metabolite biosynthesis; terpenoid biosynthesis.</text>
</comment>
<keyword evidence="7 13" id="KW-0479">Metal-binding</keyword>
<dbReference type="GO" id="GO:0004497">
    <property type="term" value="F:monooxygenase activity"/>
    <property type="evidence" value="ECO:0007669"/>
    <property type="project" value="UniProtKB-KW"/>
</dbReference>
<keyword evidence="5 13" id="KW-0349">Heme</keyword>
<dbReference type="Proteomes" id="UP001221142">
    <property type="component" value="Unassembled WGS sequence"/>
</dbReference>
<keyword evidence="6" id="KW-0812">Transmembrane</keyword>
<sequence length="526" mass="58382">MGNSLSLNHVLLRGAGATALVLLFALRKWTRGRNPIQAIAGPPSSSWIYGNMLQLMLTKQYGDYEFDWQRSYGPVYRLKGCFGEDRLMVSDPVALQFILNSAKFEHSPMFASMMRLSHDRKSLIVTQGENHRRLRAALNPKFSAACVRQYQPVMQRAAQEITKELEESPALAMDILPLLSNATLGVVSEALLGCSTRDLGDEFMRIMARAVELGFGVNEAAILGNAIGTHLPEWAWDIAALLPTGILNELRQGKYTSIEIGRQIVERKIMARREGLEVDADVYSRLLDGSDHSNKNLTPEELAAQTSLVIIAGHETTTNTLAFGLLELARNPIFQDNLRTEIHSTLTEAGSDVVYNNMPLLNAFIKEILRLYPILANEERIAVEDTVVPLAESIVTTTGTRISQVPVQKGQVISVAIASYQRLESLWGADAGEFRPLRWVEGVNYRGEYGIGPYANLLTFFAGPRTCLGWRFAILEMQVLICELVGKFTFELPEEKDIPRMYGATVVAPVLCSGERGVPLCIKRIV</sequence>
<proteinExistence type="inferred from homology"/>
<dbReference type="InterPro" id="IPR001128">
    <property type="entry name" value="Cyt_P450"/>
</dbReference>
<name>A0AAD7FSN8_9AGAR</name>
<dbReference type="Gene3D" id="1.10.630.10">
    <property type="entry name" value="Cytochrome P450"/>
    <property type="match status" value="1"/>
</dbReference>
<dbReference type="GO" id="GO:0016020">
    <property type="term" value="C:membrane"/>
    <property type="evidence" value="ECO:0007669"/>
    <property type="project" value="UniProtKB-SubCell"/>
</dbReference>
<dbReference type="SUPFAM" id="SSF48264">
    <property type="entry name" value="Cytochrome P450"/>
    <property type="match status" value="1"/>
</dbReference>
<protein>
    <submittedName>
        <fullName evidence="14">Cytochrome P450</fullName>
    </submittedName>
</protein>
<keyword evidence="9" id="KW-0560">Oxidoreductase</keyword>
<comment type="similarity">
    <text evidence="4">Belongs to the cytochrome P450 family.</text>
</comment>
<dbReference type="PANTHER" id="PTHR24305">
    <property type="entry name" value="CYTOCHROME P450"/>
    <property type="match status" value="1"/>
</dbReference>
<evidence type="ECO:0000256" key="8">
    <source>
        <dbReference type="ARBA" id="ARBA00022989"/>
    </source>
</evidence>
<dbReference type="PRINTS" id="PR00463">
    <property type="entry name" value="EP450I"/>
</dbReference>
<evidence type="ECO:0000256" key="9">
    <source>
        <dbReference type="ARBA" id="ARBA00023002"/>
    </source>
</evidence>
<dbReference type="InterPro" id="IPR050121">
    <property type="entry name" value="Cytochrome_P450_monoxygenase"/>
</dbReference>
<accession>A0AAD7FSN8</accession>
<organism evidence="14 15">
    <name type="scientific">Roridomyces roridus</name>
    <dbReference type="NCBI Taxonomy" id="1738132"/>
    <lineage>
        <taxon>Eukaryota</taxon>
        <taxon>Fungi</taxon>
        <taxon>Dikarya</taxon>
        <taxon>Basidiomycota</taxon>
        <taxon>Agaricomycotina</taxon>
        <taxon>Agaricomycetes</taxon>
        <taxon>Agaricomycetidae</taxon>
        <taxon>Agaricales</taxon>
        <taxon>Marasmiineae</taxon>
        <taxon>Mycenaceae</taxon>
        <taxon>Roridomyces</taxon>
    </lineage>
</organism>
<keyword evidence="15" id="KW-1185">Reference proteome</keyword>
<dbReference type="GO" id="GO:0005506">
    <property type="term" value="F:iron ion binding"/>
    <property type="evidence" value="ECO:0007669"/>
    <property type="project" value="InterPro"/>
</dbReference>
<dbReference type="Pfam" id="PF00067">
    <property type="entry name" value="p450"/>
    <property type="match status" value="1"/>
</dbReference>